<dbReference type="SUPFAM" id="SSF53850">
    <property type="entry name" value="Periplasmic binding protein-like II"/>
    <property type="match status" value="1"/>
</dbReference>
<organism evidence="2 3">
    <name type="scientific">Sanguibacter gelidistatuariae</name>
    <dbReference type="NCBI Taxonomy" id="1814289"/>
    <lineage>
        <taxon>Bacteria</taxon>
        <taxon>Bacillati</taxon>
        <taxon>Actinomycetota</taxon>
        <taxon>Actinomycetes</taxon>
        <taxon>Micrococcales</taxon>
        <taxon>Sanguibacteraceae</taxon>
        <taxon>Sanguibacter</taxon>
    </lineage>
</organism>
<dbReference type="AlphaFoldDB" id="A0A1G6XA10"/>
<dbReference type="PANTHER" id="PTHR43649">
    <property type="entry name" value="ARABINOSE-BINDING PROTEIN-RELATED"/>
    <property type="match status" value="1"/>
</dbReference>
<sequence length="437" mass="45969">MKKFAATAAIVTALGLTLAGCGDPSGADAGSSAPAEWAAQTADLSGVELTFWAAQSSVAVPEEVAATFEKATGAKVTIEVIPDSYEANVQTRVATGAKPDLAFWQPTPSMLTAINAKSNLLSLEGAPWIETMEPDLQDLTGILDDTRYATLIGSPSVIGVYYNKDVFAANGITELPQNFDDVLADAAVIDAAGVDPFFEMAGDGWGTQWFPQMLMADDAKAGFWDEVNAGTKTFSSPEMLDSITEYNDLITEGLFNADIKTATFNDQGTALLAGDAAMVVQNNVYLTQLQALATTDELNNKIGFFPVSRQGTVATSIPDQSNAIVAFNTGDAERESAARQFMSFWMGEGYPTFVASTNAVSIVTGVENSPEVPQLALDIHASQADIAPSMQAAAVANPDLWLNLVDMINGVKTPEDVAKATQSQFAELAKAAGVAGF</sequence>
<feature type="chain" id="PRO_5039142199" evidence="1">
    <location>
        <begin position="20"/>
        <end position="437"/>
    </location>
</feature>
<dbReference type="EMBL" id="FMYH01000010">
    <property type="protein sequence ID" value="SDD74135.1"/>
    <property type="molecule type" value="Genomic_DNA"/>
</dbReference>
<dbReference type="RefSeq" id="WP_093186464.1">
    <property type="nucleotide sequence ID" value="NZ_FMYH01000010.1"/>
</dbReference>
<dbReference type="Gene3D" id="3.40.190.10">
    <property type="entry name" value="Periplasmic binding protein-like II"/>
    <property type="match status" value="2"/>
</dbReference>
<dbReference type="STRING" id="1814289.SAMN05216410_0104"/>
<protein>
    <submittedName>
        <fullName evidence="2">Carbohydrate ABC transporter substrate-binding protein, CUT1 family</fullName>
    </submittedName>
</protein>
<gene>
    <name evidence="2" type="ORF">SAMN05216410_0104</name>
</gene>
<dbReference type="InterPro" id="IPR006059">
    <property type="entry name" value="SBP"/>
</dbReference>
<evidence type="ECO:0000256" key="1">
    <source>
        <dbReference type="SAM" id="SignalP"/>
    </source>
</evidence>
<proteinExistence type="predicted"/>
<evidence type="ECO:0000313" key="3">
    <source>
        <dbReference type="Proteomes" id="UP000199039"/>
    </source>
</evidence>
<evidence type="ECO:0000313" key="2">
    <source>
        <dbReference type="EMBL" id="SDD74135.1"/>
    </source>
</evidence>
<dbReference type="Pfam" id="PF01547">
    <property type="entry name" value="SBP_bac_1"/>
    <property type="match status" value="1"/>
</dbReference>
<feature type="signal peptide" evidence="1">
    <location>
        <begin position="1"/>
        <end position="19"/>
    </location>
</feature>
<dbReference type="OrthoDB" id="366726at2"/>
<keyword evidence="3" id="KW-1185">Reference proteome</keyword>
<dbReference type="InterPro" id="IPR050490">
    <property type="entry name" value="Bact_solute-bd_prot1"/>
</dbReference>
<name>A0A1G6XA10_9MICO</name>
<reference evidence="2 3" key="1">
    <citation type="submission" date="2016-09" db="EMBL/GenBank/DDBJ databases">
        <authorList>
            <person name="Capua I."/>
            <person name="De Benedictis P."/>
            <person name="Joannis T."/>
            <person name="Lombin L.H."/>
            <person name="Cattoli G."/>
        </authorList>
    </citation>
    <scope>NUCLEOTIDE SEQUENCE [LARGE SCALE GENOMIC DNA]</scope>
    <source>
        <strain evidence="2 3">ISLP-3</strain>
    </source>
</reference>
<keyword evidence="1" id="KW-0732">Signal</keyword>
<accession>A0A1G6XA10</accession>
<dbReference type="Proteomes" id="UP000199039">
    <property type="component" value="Unassembled WGS sequence"/>
</dbReference>
<dbReference type="PROSITE" id="PS51257">
    <property type="entry name" value="PROKAR_LIPOPROTEIN"/>
    <property type="match status" value="1"/>
</dbReference>